<protein>
    <submittedName>
        <fullName evidence="1">Uncharacterized protein</fullName>
    </submittedName>
</protein>
<keyword evidence="2" id="KW-1185">Reference proteome</keyword>
<name>A0A0C3NP80_PISTI</name>
<dbReference type="Proteomes" id="UP000054217">
    <property type="component" value="Unassembled WGS sequence"/>
</dbReference>
<accession>A0A0C3NP80</accession>
<dbReference type="HOGENOM" id="CLU_1759566_0_0_1"/>
<evidence type="ECO:0000313" key="2">
    <source>
        <dbReference type="Proteomes" id="UP000054217"/>
    </source>
</evidence>
<dbReference type="EMBL" id="KN831980">
    <property type="protein sequence ID" value="KIO02690.1"/>
    <property type="molecule type" value="Genomic_DNA"/>
</dbReference>
<reference evidence="1 2" key="1">
    <citation type="submission" date="2014-04" db="EMBL/GenBank/DDBJ databases">
        <authorList>
            <consortium name="DOE Joint Genome Institute"/>
            <person name="Kuo A."/>
            <person name="Kohler A."/>
            <person name="Costa M.D."/>
            <person name="Nagy L.G."/>
            <person name="Floudas D."/>
            <person name="Copeland A."/>
            <person name="Barry K.W."/>
            <person name="Cichocki N."/>
            <person name="Veneault-Fourrey C."/>
            <person name="LaButti K."/>
            <person name="Lindquist E.A."/>
            <person name="Lipzen A."/>
            <person name="Lundell T."/>
            <person name="Morin E."/>
            <person name="Murat C."/>
            <person name="Sun H."/>
            <person name="Tunlid A."/>
            <person name="Henrissat B."/>
            <person name="Grigoriev I.V."/>
            <person name="Hibbett D.S."/>
            <person name="Martin F."/>
            <person name="Nordberg H.P."/>
            <person name="Cantor M.N."/>
            <person name="Hua S.X."/>
        </authorList>
    </citation>
    <scope>NUCLEOTIDE SEQUENCE [LARGE SCALE GENOMIC DNA]</scope>
    <source>
        <strain evidence="1 2">Marx 270</strain>
    </source>
</reference>
<reference evidence="2" key="2">
    <citation type="submission" date="2015-01" db="EMBL/GenBank/DDBJ databases">
        <title>Evolutionary Origins and Diversification of the Mycorrhizal Mutualists.</title>
        <authorList>
            <consortium name="DOE Joint Genome Institute"/>
            <consortium name="Mycorrhizal Genomics Consortium"/>
            <person name="Kohler A."/>
            <person name="Kuo A."/>
            <person name="Nagy L.G."/>
            <person name="Floudas D."/>
            <person name="Copeland A."/>
            <person name="Barry K.W."/>
            <person name="Cichocki N."/>
            <person name="Veneault-Fourrey C."/>
            <person name="LaButti K."/>
            <person name="Lindquist E.A."/>
            <person name="Lipzen A."/>
            <person name="Lundell T."/>
            <person name="Morin E."/>
            <person name="Murat C."/>
            <person name="Riley R."/>
            <person name="Ohm R."/>
            <person name="Sun H."/>
            <person name="Tunlid A."/>
            <person name="Henrissat B."/>
            <person name="Grigoriev I.V."/>
            <person name="Hibbett D.S."/>
            <person name="Martin F."/>
        </authorList>
    </citation>
    <scope>NUCLEOTIDE SEQUENCE [LARGE SCALE GENOMIC DNA]</scope>
    <source>
        <strain evidence="2">Marx 270</strain>
    </source>
</reference>
<evidence type="ECO:0000313" key="1">
    <source>
        <dbReference type="EMBL" id="KIO02690.1"/>
    </source>
</evidence>
<sequence>MPVEHARILRLLQARSSTRAFWDSNLLLGIYYRFARRHPVGDSASVGTASENSLVKVTYRSSYRSGQRRRLLRDTPLYTDSALQSVWTDHGMLVHFLVQYMGRHSHYQPPLVTNQIIGKACDRPSDFMHANKATDHMESYRFIPIESL</sequence>
<proteinExistence type="predicted"/>
<dbReference type="AlphaFoldDB" id="A0A0C3NP80"/>
<organism evidence="1 2">
    <name type="scientific">Pisolithus tinctorius Marx 270</name>
    <dbReference type="NCBI Taxonomy" id="870435"/>
    <lineage>
        <taxon>Eukaryota</taxon>
        <taxon>Fungi</taxon>
        <taxon>Dikarya</taxon>
        <taxon>Basidiomycota</taxon>
        <taxon>Agaricomycotina</taxon>
        <taxon>Agaricomycetes</taxon>
        <taxon>Agaricomycetidae</taxon>
        <taxon>Boletales</taxon>
        <taxon>Sclerodermatineae</taxon>
        <taxon>Pisolithaceae</taxon>
        <taxon>Pisolithus</taxon>
    </lineage>
</organism>
<dbReference type="InParanoid" id="A0A0C3NP80"/>
<gene>
    <name evidence="1" type="ORF">M404DRAFT_640205</name>
</gene>